<keyword evidence="3" id="KW-1003">Cell membrane</keyword>
<dbReference type="Proteomes" id="UP000297549">
    <property type="component" value="Unassembled WGS sequence"/>
</dbReference>
<dbReference type="Pfam" id="PF12704">
    <property type="entry name" value="MacB_PCD"/>
    <property type="match status" value="1"/>
</dbReference>
<comment type="caution">
    <text evidence="10">The sequence shown here is derived from an EMBL/GenBank/DDBJ whole genome shotgun (WGS) entry which is preliminary data.</text>
</comment>
<dbReference type="GO" id="GO:0044874">
    <property type="term" value="P:lipoprotein localization to outer membrane"/>
    <property type="evidence" value="ECO:0007669"/>
    <property type="project" value="TreeGrafter"/>
</dbReference>
<evidence type="ECO:0000256" key="6">
    <source>
        <dbReference type="ARBA" id="ARBA00023136"/>
    </source>
</evidence>
<dbReference type="InterPro" id="IPR025857">
    <property type="entry name" value="MacB_PCD"/>
</dbReference>
<dbReference type="GO" id="GO:0098797">
    <property type="term" value="C:plasma membrane protein complex"/>
    <property type="evidence" value="ECO:0007669"/>
    <property type="project" value="TreeGrafter"/>
</dbReference>
<dbReference type="EMBL" id="SRLC01000003">
    <property type="protein sequence ID" value="TGE20758.1"/>
    <property type="molecule type" value="Genomic_DNA"/>
</dbReference>
<dbReference type="AlphaFoldDB" id="A0A4Z0PSW2"/>
<comment type="similarity">
    <text evidence="2">Belongs to the ABC-4 integral membrane protein family. LolC/E subfamily.</text>
</comment>
<protein>
    <submittedName>
        <fullName evidence="10">FtsX-like permease family protein</fullName>
    </submittedName>
</protein>
<dbReference type="Pfam" id="PF02687">
    <property type="entry name" value="FtsX"/>
    <property type="match status" value="1"/>
</dbReference>
<accession>A0A4Z0PSW2</accession>
<reference evidence="10 11" key="1">
    <citation type="submission" date="2019-04" db="EMBL/GenBank/DDBJ databases">
        <authorList>
            <person name="Feng G."/>
            <person name="Zhang J."/>
            <person name="Zhu H."/>
        </authorList>
    </citation>
    <scope>NUCLEOTIDE SEQUENCE [LARGE SCALE GENOMIC DNA]</scope>
    <source>
        <strain evidence="10 11">JCM 31653</strain>
    </source>
</reference>
<evidence type="ECO:0000259" key="9">
    <source>
        <dbReference type="Pfam" id="PF12704"/>
    </source>
</evidence>
<evidence type="ECO:0000256" key="5">
    <source>
        <dbReference type="ARBA" id="ARBA00022989"/>
    </source>
</evidence>
<comment type="subcellular location">
    <subcellularLocation>
        <location evidence="1">Cell membrane</location>
        <topology evidence="1">Multi-pass membrane protein</topology>
    </subcellularLocation>
</comment>
<dbReference type="InterPro" id="IPR003838">
    <property type="entry name" value="ABC3_permease_C"/>
</dbReference>
<dbReference type="RefSeq" id="WP_135465557.1">
    <property type="nucleotide sequence ID" value="NZ_SRLC01000003.1"/>
</dbReference>
<feature type="domain" description="ABC3 transporter permease C-terminal" evidence="8">
    <location>
        <begin position="280"/>
        <end position="403"/>
    </location>
</feature>
<dbReference type="OrthoDB" id="1522724at2"/>
<evidence type="ECO:0000256" key="4">
    <source>
        <dbReference type="ARBA" id="ARBA00022692"/>
    </source>
</evidence>
<dbReference type="PANTHER" id="PTHR30489:SF0">
    <property type="entry name" value="LIPOPROTEIN-RELEASING SYSTEM TRANSMEMBRANE PROTEIN LOLE"/>
    <property type="match status" value="1"/>
</dbReference>
<dbReference type="PANTHER" id="PTHR30489">
    <property type="entry name" value="LIPOPROTEIN-RELEASING SYSTEM TRANSMEMBRANE PROTEIN LOLE"/>
    <property type="match status" value="1"/>
</dbReference>
<evidence type="ECO:0000256" key="2">
    <source>
        <dbReference type="ARBA" id="ARBA00005236"/>
    </source>
</evidence>
<keyword evidence="11" id="KW-1185">Reference proteome</keyword>
<feature type="transmembrane region" description="Helical" evidence="7">
    <location>
        <begin position="378"/>
        <end position="398"/>
    </location>
</feature>
<evidence type="ECO:0000313" key="10">
    <source>
        <dbReference type="EMBL" id="TGE20758.1"/>
    </source>
</evidence>
<feature type="transmembrane region" description="Helical" evidence="7">
    <location>
        <begin position="276"/>
        <end position="302"/>
    </location>
</feature>
<keyword evidence="4 7" id="KW-0812">Transmembrane</keyword>
<evidence type="ECO:0000256" key="1">
    <source>
        <dbReference type="ARBA" id="ARBA00004651"/>
    </source>
</evidence>
<evidence type="ECO:0000259" key="8">
    <source>
        <dbReference type="Pfam" id="PF02687"/>
    </source>
</evidence>
<evidence type="ECO:0000256" key="3">
    <source>
        <dbReference type="ARBA" id="ARBA00022475"/>
    </source>
</evidence>
<evidence type="ECO:0000313" key="11">
    <source>
        <dbReference type="Proteomes" id="UP000297549"/>
    </source>
</evidence>
<evidence type="ECO:0000256" key="7">
    <source>
        <dbReference type="SAM" id="Phobius"/>
    </source>
</evidence>
<keyword evidence="5 7" id="KW-1133">Transmembrane helix</keyword>
<proteinExistence type="inferred from homology"/>
<feature type="transmembrane region" description="Helical" evidence="7">
    <location>
        <begin position="323"/>
        <end position="352"/>
    </location>
</feature>
<sequence length="409" mass="45340">MNVSLLIARRYFSSKNKRNIISIISNISMVGVAVGTMALIIVLSVFNGLEDLVRTLYGKSDPDLLVTAVQGKSFETNEQLLQRIRTTPGVGLLTEVIEDNALLQYHDRQMVVKMKGVSENYFAQSDIDSAIVEGDHRLVRGGENYALLGAGVQHELSIALDNRFAPLHLLYPRNTGKKTLSMNPETAFSQQTIIAGGVFLIEQHIDDSYIFVPIDFAQRLLNYGSRRTALEVKVSESRTIEEVKQDLQRVLGDKFHVHDSDEQHVSLLKAIKVEKMFVFITFAFILLIASLNIFFSLSMLVLDKKKDVAILRAMGATSRMIRNIFLLEGAIVAQVGAITGLTFGVAICWAQQTFHIVSMGMATSVVDSYPVKMQLSDIILTGIAIIVITITVSIRPALNAARLDLRENL</sequence>
<gene>
    <name evidence="10" type="ORF">E5K00_22520</name>
</gene>
<dbReference type="InterPro" id="IPR051447">
    <property type="entry name" value="Lipoprotein-release_system"/>
</dbReference>
<name>A0A4Z0PSW2_9BACT</name>
<feature type="domain" description="MacB-like periplasmic core" evidence="9">
    <location>
        <begin position="27"/>
        <end position="249"/>
    </location>
</feature>
<keyword evidence="6 7" id="KW-0472">Membrane</keyword>
<feature type="transmembrane region" description="Helical" evidence="7">
    <location>
        <begin position="20"/>
        <end position="46"/>
    </location>
</feature>
<organism evidence="10 11">
    <name type="scientific">Hymenobacter aquaticus</name>
    <dbReference type="NCBI Taxonomy" id="1867101"/>
    <lineage>
        <taxon>Bacteria</taxon>
        <taxon>Pseudomonadati</taxon>
        <taxon>Bacteroidota</taxon>
        <taxon>Cytophagia</taxon>
        <taxon>Cytophagales</taxon>
        <taxon>Hymenobacteraceae</taxon>
        <taxon>Hymenobacter</taxon>
    </lineage>
</organism>